<dbReference type="OMA" id="MISLMSH"/>
<dbReference type="EMBL" id="KK852719">
    <property type="protein sequence ID" value="KDR17772.1"/>
    <property type="molecule type" value="Genomic_DNA"/>
</dbReference>
<feature type="non-terminal residue" evidence="1">
    <location>
        <position position="101"/>
    </location>
</feature>
<evidence type="ECO:0008006" key="3">
    <source>
        <dbReference type="Google" id="ProtNLM"/>
    </source>
</evidence>
<evidence type="ECO:0000313" key="1">
    <source>
        <dbReference type="EMBL" id="KDR17772.1"/>
    </source>
</evidence>
<keyword evidence="2" id="KW-1185">Reference proteome</keyword>
<gene>
    <name evidence="1" type="ORF">L798_08331</name>
</gene>
<reference evidence="1 2" key="1">
    <citation type="journal article" date="2014" name="Nat. Commun.">
        <title>Molecular traces of alternative social organization in a termite genome.</title>
        <authorList>
            <person name="Terrapon N."/>
            <person name="Li C."/>
            <person name="Robertson H.M."/>
            <person name="Ji L."/>
            <person name="Meng X."/>
            <person name="Booth W."/>
            <person name="Chen Z."/>
            <person name="Childers C.P."/>
            <person name="Glastad K.M."/>
            <person name="Gokhale K."/>
            <person name="Gowin J."/>
            <person name="Gronenberg W."/>
            <person name="Hermansen R.A."/>
            <person name="Hu H."/>
            <person name="Hunt B.G."/>
            <person name="Huylmans A.K."/>
            <person name="Khalil S.M."/>
            <person name="Mitchell R.D."/>
            <person name="Munoz-Torres M.C."/>
            <person name="Mustard J.A."/>
            <person name="Pan H."/>
            <person name="Reese J.T."/>
            <person name="Scharf M.E."/>
            <person name="Sun F."/>
            <person name="Vogel H."/>
            <person name="Xiao J."/>
            <person name="Yang W."/>
            <person name="Yang Z."/>
            <person name="Yang Z."/>
            <person name="Zhou J."/>
            <person name="Zhu J."/>
            <person name="Brent C.S."/>
            <person name="Elsik C.G."/>
            <person name="Goodisman M.A."/>
            <person name="Liberles D.A."/>
            <person name="Roe R.M."/>
            <person name="Vargo E.L."/>
            <person name="Vilcinskas A."/>
            <person name="Wang J."/>
            <person name="Bornberg-Bauer E."/>
            <person name="Korb J."/>
            <person name="Zhang G."/>
            <person name="Liebig J."/>
        </authorList>
    </citation>
    <scope>NUCLEOTIDE SEQUENCE [LARGE SCALE GENOMIC DNA]</scope>
    <source>
        <tissue evidence="1">Whole organism</tissue>
    </source>
</reference>
<organism evidence="1 2">
    <name type="scientific">Zootermopsis nevadensis</name>
    <name type="common">Dampwood termite</name>
    <dbReference type="NCBI Taxonomy" id="136037"/>
    <lineage>
        <taxon>Eukaryota</taxon>
        <taxon>Metazoa</taxon>
        <taxon>Ecdysozoa</taxon>
        <taxon>Arthropoda</taxon>
        <taxon>Hexapoda</taxon>
        <taxon>Insecta</taxon>
        <taxon>Pterygota</taxon>
        <taxon>Neoptera</taxon>
        <taxon>Polyneoptera</taxon>
        <taxon>Dictyoptera</taxon>
        <taxon>Blattodea</taxon>
        <taxon>Blattoidea</taxon>
        <taxon>Termitoidae</taxon>
        <taxon>Termopsidae</taxon>
        <taxon>Zootermopsis</taxon>
    </lineage>
</organism>
<proteinExistence type="predicted"/>
<evidence type="ECO:0000313" key="2">
    <source>
        <dbReference type="Proteomes" id="UP000027135"/>
    </source>
</evidence>
<feature type="non-terminal residue" evidence="1">
    <location>
        <position position="1"/>
    </location>
</feature>
<dbReference type="Proteomes" id="UP000027135">
    <property type="component" value="Unassembled WGS sequence"/>
</dbReference>
<dbReference type="AlphaFoldDB" id="A0A067R3Y3"/>
<name>A0A067R3Y3_ZOONE</name>
<dbReference type="PANTHER" id="PTHR19446">
    <property type="entry name" value="REVERSE TRANSCRIPTASES"/>
    <property type="match status" value="1"/>
</dbReference>
<accession>A0A067R3Y3</accession>
<dbReference type="InParanoid" id="A0A067R3Y3"/>
<protein>
    <recommendedName>
        <fullName evidence="3">RNA-directed DNA polymerase from mobile element jockey</fullName>
    </recommendedName>
</protein>
<sequence length="101" mass="11445">ITKEEVVHAIKLQKNGKAAGPDKIYAEVLKVIAEQEVIGLNLLTSLFNKIYSNGNIPSDWLKPTFVTLPKKTNSSHCDDYRMISLMSHVLKVFLRIIHTRI</sequence>
<dbReference type="eggNOG" id="KOG1075">
    <property type="taxonomic scope" value="Eukaryota"/>
</dbReference>